<evidence type="ECO:0000313" key="2">
    <source>
        <dbReference type="EMBL" id="CAL5140192.1"/>
    </source>
</evidence>
<keyword evidence="1" id="KW-1133">Transmembrane helix</keyword>
<reference evidence="2" key="1">
    <citation type="submission" date="2024-06" db="EMBL/GenBank/DDBJ databases">
        <authorList>
            <person name="Liu X."/>
            <person name="Lenzi L."/>
            <person name="Haldenby T S."/>
            <person name="Uol C."/>
        </authorList>
    </citation>
    <scope>NUCLEOTIDE SEQUENCE</scope>
</reference>
<comment type="caution">
    <text evidence="2">The sequence shown here is derived from an EMBL/GenBank/DDBJ whole genome shotgun (WGS) entry which is preliminary data.</text>
</comment>
<keyword evidence="1" id="KW-0812">Transmembrane</keyword>
<accession>A0AAV2TV84</accession>
<dbReference type="AlphaFoldDB" id="A0AAV2TV84"/>
<dbReference type="EMBL" id="CAXLJL010000711">
    <property type="protein sequence ID" value="CAL5140192.1"/>
    <property type="molecule type" value="Genomic_DNA"/>
</dbReference>
<keyword evidence="1" id="KW-0472">Membrane</keyword>
<name>A0AAV2TV84_CALDB</name>
<evidence type="ECO:0000256" key="1">
    <source>
        <dbReference type="SAM" id="Phobius"/>
    </source>
</evidence>
<evidence type="ECO:0000313" key="3">
    <source>
        <dbReference type="Proteomes" id="UP001497525"/>
    </source>
</evidence>
<feature type="transmembrane region" description="Helical" evidence="1">
    <location>
        <begin position="32"/>
        <end position="53"/>
    </location>
</feature>
<gene>
    <name evidence="2" type="ORF">CDAUBV1_LOCUS15367</name>
</gene>
<proteinExistence type="predicted"/>
<dbReference type="Proteomes" id="UP001497525">
    <property type="component" value="Unassembled WGS sequence"/>
</dbReference>
<sequence>MWFGFSFKNYCEFKVNSMFYSPHYGNLISWDFLVWHLVGLPLGDLSFILCAIFHNSPFSFFRESIKLLSFVHNSDLDSQTFAEIVKAVRTYFCAVIFNQ</sequence>
<organism evidence="2 3">
    <name type="scientific">Calicophoron daubneyi</name>
    <name type="common">Rumen fluke</name>
    <name type="synonym">Paramphistomum daubneyi</name>
    <dbReference type="NCBI Taxonomy" id="300641"/>
    <lineage>
        <taxon>Eukaryota</taxon>
        <taxon>Metazoa</taxon>
        <taxon>Spiralia</taxon>
        <taxon>Lophotrochozoa</taxon>
        <taxon>Platyhelminthes</taxon>
        <taxon>Trematoda</taxon>
        <taxon>Digenea</taxon>
        <taxon>Plagiorchiida</taxon>
        <taxon>Pronocephalata</taxon>
        <taxon>Paramphistomoidea</taxon>
        <taxon>Paramphistomidae</taxon>
        <taxon>Calicophoron</taxon>
    </lineage>
</organism>
<protein>
    <submittedName>
        <fullName evidence="2">Uncharacterized protein</fullName>
    </submittedName>
</protein>